<dbReference type="EMBL" id="JANIIK010000040">
    <property type="protein sequence ID" value="KAJ3608331.1"/>
    <property type="molecule type" value="Genomic_DNA"/>
</dbReference>
<proteinExistence type="predicted"/>
<accession>A0A9Q0EK20</accession>
<dbReference type="AlphaFoldDB" id="A0A9Q0EK20"/>
<feature type="compositionally biased region" description="Basic and acidic residues" evidence="1">
    <location>
        <begin position="68"/>
        <end position="87"/>
    </location>
</feature>
<sequence length="201" mass="22375">MPKKSKGVQRKLTQLQPEELAKKDRKKQTVIAGIENHAGIDWTSRPYQAFPTPAQQQVSGTKGQVLIESHKGNGRDREVRDSKDRGTITKGQQDPGRVKGLEGCPENPTGEGQHVAITKLVDEKPMLRFMINERGTPMKKKDGGAASDHKVYDGMEQKMGISQQLKKKDWSKAPDKTPPITLLDNTGVEGKTMKLCYRITE</sequence>
<protein>
    <submittedName>
        <fullName evidence="2">Uncharacterized protein</fullName>
    </submittedName>
</protein>
<dbReference type="Proteomes" id="UP001148018">
    <property type="component" value="Unassembled WGS sequence"/>
</dbReference>
<evidence type="ECO:0000313" key="2">
    <source>
        <dbReference type="EMBL" id="KAJ3608331.1"/>
    </source>
</evidence>
<feature type="region of interest" description="Disordered" evidence="1">
    <location>
        <begin position="44"/>
        <end position="112"/>
    </location>
</feature>
<reference evidence="2" key="1">
    <citation type="submission" date="2022-07" db="EMBL/GenBank/DDBJ databases">
        <title>Chromosome-level genome of Muraenolepis orangiensis.</title>
        <authorList>
            <person name="Kim J."/>
        </authorList>
    </citation>
    <scope>NUCLEOTIDE SEQUENCE</scope>
    <source>
        <strain evidence="2">KU_S4_2022</strain>
        <tissue evidence="2">Muscle</tissue>
    </source>
</reference>
<keyword evidence="3" id="KW-1185">Reference proteome</keyword>
<feature type="region of interest" description="Disordered" evidence="1">
    <location>
        <begin position="162"/>
        <end position="184"/>
    </location>
</feature>
<feature type="compositionally biased region" description="Polar residues" evidence="1">
    <location>
        <begin position="53"/>
        <end position="62"/>
    </location>
</feature>
<evidence type="ECO:0000256" key="1">
    <source>
        <dbReference type="SAM" id="MobiDB-lite"/>
    </source>
</evidence>
<name>A0A9Q0EK20_9TELE</name>
<gene>
    <name evidence="2" type="ORF">NHX12_025380</name>
</gene>
<feature type="region of interest" description="Disordered" evidence="1">
    <location>
        <begin position="1"/>
        <end position="27"/>
    </location>
</feature>
<organism evidence="2 3">
    <name type="scientific">Muraenolepis orangiensis</name>
    <name type="common">Patagonian moray cod</name>
    <dbReference type="NCBI Taxonomy" id="630683"/>
    <lineage>
        <taxon>Eukaryota</taxon>
        <taxon>Metazoa</taxon>
        <taxon>Chordata</taxon>
        <taxon>Craniata</taxon>
        <taxon>Vertebrata</taxon>
        <taxon>Euteleostomi</taxon>
        <taxon>Actinopterygii</taxon>
        <taxon>Neopterygii</taxon>
        <taxon>Teleostei</taxon>
        <taxon>Neoteleostei</taxon>
        <taxon>Acanthomorphata</taxon>
        <taxon>Zeiogadaria</taxon>
        <taxon>Gadariae</taxon>
        <taxon>Gadiformes</taxon>
        <taxon>Muraenolepidoidei</taxon>
        <taxon>Muraenolepididae</taxon>
        <taxon>Muraenolepis</taxon>
    </lineage>
</organism>
<comment type="caution">
    <text evidence="2">The sequence shown here is derived from an EMBL/GenBank/DDBJ whole genome shotgun (WGS) entry which is preliminary data.</text>
</comment>
<evidence type="ECO:0000313" key="3">
    <source>
        <dbReference type="Proteomes" id="UP001148018"/>
    </source>
</evidence>
<feature type="compositionally biased region" description="Basic and acidic residues" evidence="1">
    <location>
        <begin position="166"/>
        <end position="175"/>
    </location>
</feature>